<protein>
    <submittedName>
        <fullName evidence="1">Uncharacterized protein</fullName>
    </submittedName>
</protein>
<proteinExistence type="predicted"/>
<evidence type="ECO:0000313" key="1">
    <source>
        <dbReference type="EMBL" id="KAI6081090.1"/>
    </source>
</evidence>
<organism evidence="1 2">
    <name type="scientific">Hypoxylon rubiginosum</name>
    <dbReference type="NCBI Taxonomy" id="110542"/>
    <lineage>
        <taxon>Eukaryota</taxon>
        <taxon>Fungi</taxon>
        <taxon>Dikarya</taxon>
        <taxon>Ascomycota</taxon>
        <taxon>Pezizomycotina</taxon>
        <taxon>Sordariomycetes</taxon>
        <taxon>Xylariomycetidae</taxon>
        <taxon>Xylariales</taxon>
        <taxon>Hypoxylaceae</taxon>
        <taxon>Hypoxylon</taxon>
    </lineage>
</organism>
<dbReference type="Proteomes" id="UP001497680">
    <property type="component" value="Unassembled WGS sequence"/>
</dbReference>
<keyword evidence="2" id="KW-1185">Reference proteome</keyword>
<gene>
    <name evidence="1" type="ORF">F4821DRAFT_35216</name>
</gene>
<reference evidence="1 2" key="1">
    <citation type="journal article" date="2022" name="New Phytol.">
        <title>Ecological generalism drives hyperdiversity of secondary metabolite gene clusters in xylarialean endophytes.</title>
        <authorList>
            <person name="Franco M.E.E."/>
            <person name="Wisecaver J.H."/>
            <person name="Arnold A.E."/>
            <person name="Ju Y.M."/>
            <person name="Slot J.C."/>
            <person name="Ahrendt S."/>
            <person name="Moore L.P."/>
            <person name="Eastman K.E."/>
            <person name="Scott K."/>
            <person name="Konkel Z."/>
            <person name="Mondo S.J."/>
            <person name="Kuo A."/>
            <person name="Hayes R.D."/>
            <person name="Haridas S."/>
            <person name="Andreopoulos B."/>
            <person name="Riley R."/>
            <person name="LaButti K."/>
            <person name="Pangilinan J."/>
            <person name="Lipzen A."/>
            <person name="Amirebrahimi M."/>
            <person name="Yan J."/>
            <person name="Adam C."/>
            <person name="Keymanesh K."/>
            <person name="Ng V."/>
            <person name="Louie K."/>
            <person name="Northen T."/>
            <person name="Drula E."/>
            <person name="Henrissat B."/>
            <person name="Hsieh H.M."/>
            <person name="Youens-Clark K."/>
            <person name="Lutzoni F."/>
            <person name="Miadlikowska J."/>
            <person name="Eastwood D.C."/>
            <person name="Hamelin R.C."/>
            <person name="Grigoriev I.V."/>
            <person name="U'Ren J.M."/>
        </authorList>
    </citation>
    <scope>NUCLEOTIDE SEQUENCE [LARGE SCALE GENOMIC DNA]</scope>
    <source>
        <strain evidence="1 2">ER1909</strain>
    </source>
</reference>
<accession>A0ACC0CL24</accession>
<dbReference type="EMBL" id="MU394408">
    <property type="protein sequence ID" value="KAI6081090.1"/>
    <property type="molecule type" value="Genomic_DNA"/>
</dbReference>
<name>A0ACC0CL24_9PEZI</name>
<evidence type="ECO:0000313" key="2">
    <source>
        <dbReference type="Proteomes" id="UP001497680"/>
    </source>
</evidence>
<comment type="caution">
    <text evidence="1">The sequence shown here is derived from an EMBL/GenBank/DDBJ whole genome shotgun (WGS) entry which is preliminary data.</text>
</comment>
<sequence>MASDTDTASQVMNEATDAQELLSIIDRVLESTTEWNEHLSARGEEEIQWSQLSAFKDSVDSETERLNVLRNDLSEKLVGAESSVIQYPKEEKPYKCIPAFRFVSWKQLRKVKKVDRLYYAIEAPTKQPTHDQLKTYYSRAEHLIHSPQNDPEPHDIPEGPDFPLEESLYHTLGQRELPDRIRINSVRLSMFIDFNLHDGSLRWSRGASLYILRPFKLLVYKRKELLLALKDLEQQRYTRKPASEDDYDKELEDNYVKDWLEVGAIDVGGMELPALTALIKDFRCLVKFMENHIDPALERSQSENVFFSDLWYIFPEGSLIFIKDKKIPQKVWRVIQRTGGRRIEAIEPGVREVVREDGQVQMRHEVIRPSSTAEALEAQLKANPFTIDCFHLDYDGARYVPTFHRVAIESFEGTQSISLLPAMPFHAAEKSELIERAALLNRGREFIKCTRPSHREYTGRHQVIRPNGSNLHEKGEDIPENATKYPEWIESEVMVDFERALQEMPAWRPGGHEAEPFIGDRPPWPIDDDNVWDKKMTERLLESERDKWNLWDKGLTSPSEDEDLLLLPDRIFAFVFRTRKWGMLTTRVRSRENSNTTDKACLQLGYDKDGVERLKERSLRPEPWNDLQLPEGHKRLVQSLIESHSANWRSKSLQFDLIRAKGKGVIILLHGVPGVGKTSTAECAAEANKKSLLPITCGDLGTSPKEVENKLEEAFQLAQLWECVLLLDEADIFLAQRSENDIQRNALVSVFLRVLEYYEGILFLTTNRVGVFDEAFKSRIHMALYYPALTWKFTEKIWRTHLKKLLSSGLVDVDEEEIVEYAGALFDNQSARGLAIGPVWNGRQIRNAFQSAVALAAYKHQGGKIRLDRDHFERVSKVSNEFNDYVWNIRQQTDADKAERWGYRYDRYQPEHHSGMRTDFYGNSAPGPFGGSSKSTAAQFVQNPAGNPLPYGGYQQLVATNNMGQAQQAQAQGNLMFNPTQTTLAQPQSQFPVSQGGFHQQQLQQQQQAQMQNQFQPQHQTGREGFN</sequence>